<feature type="compositionally biased region" description="Acidic residues" evidence="1">
    <location>
        <begin position="74"/>
        <end position="91"/>
    </location>
</feature>
<dbReference type="InterPro" id="IPR038434">
    <property type="entry name" value="YARHG_sf"/>
</dbReference>
<accession>A0ABV1D7T6</accession>
<dbReference type="SMART" id="SM01324">
    <property type="entry name" value="YARHG"/>
    <property type="match status" value="1"/>
</dbReference>
<evidence type="ECO:0000313" key="4">
    <source>
        <dbReference type="EMBL" id="MEQ2426431.1"/>
    </source>
</evidence>
<gene>
    <name evidence="4" type="ORF">WMQ36_15765</name>
</gene>
<keyword evidence="2" id="KW-0472">Membrane</keyword>
<name>A0ABV1D7T6_9FIRM</name>
<keyword evidence="2" id="KW-1133">Transmembrane helix</keyword>
<feature type="compositionally biased region" description="Basic and acidic residues" evidence="1">
    <location>
        <begin position="103"/>
        <end position="121"/>
    </location>
</feature>
<feature type="transmembrane region" description="Helical" evidence="2">
    <location>
        <begin position="21"/>
        <end position="40"/>
    </location>
</feature>
<organism evidence="4 5">
    <name type="scientific">Enterocloster hominis</name>
    <name type="common">ex Hitch et al. 2024</name>
    <dbReference type="NCBI Taxonomy" id="1917870"/>
    <lineage>
        <taxon>Bacteria</taxon>
        <taxon>Bacillati</taxon>
        <taxon>Bacillota</taxon>
        <taxon>Clostridia</taxon>
        <taxon>Lachnospirales</taxon>
        <taxon>Lachnospiraceae</taxon>
        <taxon>Enterocloster</taxon>
    </lineage>
</organism>
<keyword evidence="5" id="KW-1185">Reference proteome</keyword>
<dbReference type="EMBL" id="JBBMFM010000061">
    <property type="protein sequence ID" value="MEQ2426431.1"/>
    <property type="molecule type" value="Genomic_DNA"/>
</dbReference>
<evidence type="ECO:0000256" key="2">
    <source>
        <dbReference type="SAM" id="Phobius"/>
    </source>
</evidence>
<feature type="compositionally biased region" description="Basic and acidic residues" evidence="1">
    <location>
        <begin position="55"/>
        <end position="69"/>
    </location>
</feature>
<evidence type="ECO:0000256" key="1">
    <source>
        <dbReference type="SAM" id="MobiDB-lite"/>
    </source>
</evidence>
<comment type="caution">
    <text evidence="4">The sequence shown here is derived from an EMBL/GenBank/DDBJ whole genome shotgun (WGS) entry which is preliminary data.</text>
</comment>
<proteinExistence type="predicted"/>
<feature type="compositionally biased region" description="Low complexity" evidence="1">
    <location>
        <begin position="122"/>
        <end position="132"/>
    </location>
</feature>
<dbReference type="InterPro" id="IPR025582">
    <property type="entry name" value="YARHG_dom"/>
</dbReference>
<dbReference type="RefSeq" id="WP_349118350.1">
    <property type="nucleotide sequence ID" value="NZ_JBBMFM010000061.1"/>
</dbReference>
<dbReference type="Pfam" id="PF13308">
    <property type="entry name" value="YARHG"/>
    <property type="match status" value="1"/>
</dbReference>
<protein>
    <submittedName>
        <fullName evidence="4">YARHG domain-containing protein</fullName>
    </submittedName>
</protein>
<feature type="region of interest" description="Disordered" evidence="1">
    <location>
        <begin position="49"/>
        <end position="137"/>
    </location>
</feature>
<feature type="domain" description="YARHG" evidence="3">
    <location>
        <begin position="338"/>
        <end position="436"/>
    </location>
</feature>
<keyword evidence="2" id="KW-0812">Transmembrane</keyword>
<evidence type="ECO:0000313" key="5">
    <source>
        <dbReference type="Proteomes" id="UP001454086"/>
    </source>
</evidence>
<dbReference type="Gene3D" id="1.20.58.1690">
    <property type="match status" value="1"/>
</dbReference>
<evidence type="ECO:0000259" key="3">
    <source>
        <dbReference type="SMART" id="SM01324"/>
    </source>
</evidence>
<dbReference type="Proteomes" id="UP001454086">
    <property type="component" value="Unassembled WGS sequence"/>
</dbReference>
<reference evidence="4 5" key="1">
    <citation type="submission" date="2024-03" db="EMBL/GenBank/DDBJ databases">
        <title>Human intestinal bacterial collection.</title>
        <authorList>
            <person name="Pauvert C."/>
            <person name="Hitch T.C.A."/>
            <person name="Clavel T."/>
        </authorList>
    </citation>
    <scope>NUCLEOTIDE SEQUENCE [LARGE SCALE GENOMIC DNA]</scope>
    <source>
        <strain evidence="4 5">CLA-SR-H021</strain>
    </source>
</reference>
<sequence>MGRGLRERKDLRRKCRFTKGKAPWTMIILAMALTMSGLSACNPAAGRAVGTDVQGTDHPESGPEGDGMKGMDGSGEEGMDGSNEEPSESYDTEGFYNPSGESGKLEEGSEKPEAGDTKSEGESAQPEAESAAPRQLNEDELRYFEKYLNRIDNYGFLLSEYKSPEYLDLNEVFYSGAGMDQPAMTGEERGAFLKAVGQTEIMTDMVRLGKAQIDAFLADKTGLTLDRMETGLGWVYLPQYDRYYTEHGDTNIRSFFCPRGEVDGNRYRIWCLSDGYTQFTQECIVTLKKVSSGYQFLSNEIIWDYHGYRKADASEPTAEALHYIISAYKRQLKEGTTGGYPAEGYPVDYGLPVFDSDSRYYTREEMQQISWAPELTAVFRNEVYARHGYIFKNDLWNDFFSAYTWYSGMYPADKFDAGVFNEYEKANLELAVELEQ</sequence>